<dbReference type="RefSeq" id="WP_075570935.1">
    <property type="nucleotide sequence ID" value="NZ_MSDO01000022.1"/>
</dbReference>
<name>A0A1Q8SPH9_9GAMM</name>
<keyword evidence="3" id="KW-1185">Reference proteome</keyword>
<dbReference type="Pfam" id="PF05168">
    <property type="entry name" value="HEPN"/>
    <property type="match status" value="1"/>
</dbReference>
<evidence type="ECO:0000313" key="3">
    <source>
        <dbReference type="Proteomes" id="UP000186878"/>
    </source>
</evidence>
<evidence type="ECO:0000313" key="2">
    <source>
        <dbReference type="EMBL" id="OLO03333.1"/>
    </source>
</evidence>
<reference evidence="2 3" key="1">
    <citation type="submission" date="2016-12" db="EMBL/GenBank/DDBJ databases">
        <title>Draft genome sequences of strains Salinicola socius SMB35, Salinicola sp. MH3R3-1 and Chromohalobacter sp. SMB17 from the Verkhnekamsk potash mining region of Russia.</title>
        <authorList>
            <person name="Mavrodi D.V."/>
            <person name="Olsson B.E."/>
            <person name="Korsakova E.S."/>
            <person name="Pyankova A."/>
            <person name="Mavrodi O.V."/>
            <person name="Plotnikova E.G."/>
        </authorList>
    </citation>
    <scope>NUCLEOTIDE SEQUENCE [LARGE SCALE GENOMIC DNA]</scope>
    <source>
        <strain evidence="2 3">SMB35</strain>
    </source>
</reference>
<sequence>MPDRLLTIAQEQLDATPTDQARLRSAINRAYYAAFLTARAYCEQKQLPAGTGASHEKVIGSLIDRRDLARYGNQLNDMKRLRHKADYDWDRDVSHRDAKKTLKTCRELVAFFQLINPPAE</sequence>
<gene>
    <name evidence="2" type="ORF">BTW07_14720</name>
</gene>
<organism evidence="2 3">
    <name type="scientific">Salinicola socius</name>
    <dbReference type="NCBI Taxonomy" id="404433"/>
    <lineage>
        <taxon>Bacteria</taxon>
        <taxon>Pseudomonadati</taxon>
        <taxon>Pseudomonadota</taxon>
        <taxon>Gammaproteobacteria</taxon>
        <taxon>Oceanospirillales</taxon>
        <taxon>Halomonadaceae</taxon>
        <taxon>Salinicola</taxon>
    </lineage>
</organism>
<evidence type="ECO:0000259" key="1">
    <source>
        <dbReference type="Pfam" id="PF05168"/>
    </source>
</evidence>
<proteinExistence type="predicted"/>
<protein>
    <recommendedName>
        <fullName evidence="1">HEPN domain-containing protein</fullName>
    </recommendedName>
</protein>
<dbReference type="Gene3D" id="1.20.120.330">
    <property type="entry name" value="Nucleotidyltransferases domain 2"/>
    <property type="match status" value="1"/>
</dbReference>
<comment type="caution">
    <text evidence="2">The sequence shown here is derived from an EMBL/GenBank/DDBJ whole genome shotgun (WGS) entry which is preliminary data.</text>
</comment>
<dbReference type="STRING" id="404433.BTW07_14720"/>
<dbReference type="InterPro" id="IPR007842">
    <property type="entry name" value="HEPN_dom"/>
</dbReference>
<dbReference type="AlphaFoldDB" id="A0A1Q8SPH9"/>
<dbReference type="EMBL" id="MSDO01000022">
    <property type="protein sequence ID" value="OLO03333.1"/>
    <property type="molecule type" value="Genomic_DNA"/>
</dbReference>
<feature type="domain" description="HEPN" evidence="1">
    <location>
        <begin position="21"/>
        <end position="112"/>
    </location>
</feature>
<dbReference type="Proteomes" id="UP000186878">
    <property type="component" value="Unassembled WGS sequence"/>
</dbReference>
<dbReference type="OrthoDB" id="6174209at2"/>
<accession>A0A1Q8SPH9</accession>